<gene>
    <name evidence="5" type="ORF">DRW42_12930</name>
</gene>
<keyword evidence="6" id="KW-1185">Reference proteome</keyword>
<organism evidence="5 6">
    <name type="scientific">Pedobacter miscanthi</name>
    <dbReference type="NCBI Taxonomy" id="2259170"/>
    <lineage>
        <taxon>Bacteria</taxon>
        <taxon>Pseudomonadati</taxon>
        <taxon>Bacteroidota</taxon>
        <taxon>Sphingobacteriia</taxon>
        <taxon>Sphingobacteriales</taxon>
        <taxon>Sphingobacteriaceae</taxon>
        <taxon>Pedobacter</taxon>
    </lineage>
</organism>
<dbReference type="Gene3D" id="3.30.565.10">
    <property type="entry name" value="Histidine kinase-like ATPase, C-terminal domain"/>
    <property type="match status" value="1"/>
</dbReference>
<dbReference type="AlphaFoldDB" id="A0A366KZL5"/>
<dbReference type="EMBL" id="QNQU01000010">
    <property type="protein sequence ID" value="RBQ06683.1"/>
    <property type="molecule type" value="Genomic_DNA"/>
</dbReference>
<dbReference type="GO" id="GO:0000155">
    <property type="term" value="F:phosphorelay sensor kinase activity"/>
    <property type="evidence" value="ECO:0007669"/>
    <property type="project" value="InterPro"/>
</dbReference>
<dbReference type="Gene3D" id="1.25.40.10">
    <property type="entry name" value="Tetratricopeptide repeat domain"/>
    <property type="match status" value="2"/>
</dbReference>
<dbReference type="Pfam" id="PF13424">
    <property type="entry name" value="TPR_12"/>
    <property type="match status" value="1"/>
</dbReference>
<dbReference type="InterPro" id="IPR050640">
    <property type="entry name" value="Bact_2-comp_sensor_kinase"/>
</dbReference>
<dbReference type="InterPro" id="IPR019734">
    <property type="entry name" value="TPR_rpt"/>
</dbReference>
<feature type="signal peptide" evidence="3">
    <location>
        <begin position="1"/>
        <end position="25"/>
    </location>
</feature>
<proteinExistence type="predicted"/>
<dbReference type="PANTHER" id="PTHR34220:SF7">
    <property type="entry name" value="SENSOR HISTIDINE KINASE YPDA"/>
    <property type="match status" value="1"/>
</dbReference>
<dbReference type="GO" id="GO:0016020">
    <property type="term" value="C:membrane"/>
    <property type="evidence" value="ECO:0007669"/>
    <property type="project" value="InterPro"/>
</dbReference>
<dbReference type="Pfam" id="PF06580">
    <property type="entry name" value="His_kinase"/>
    <property type="match status" value="1"/>
</dbReference>
<feature type="chain" id="PRO_5016761315" description="Signal transduction histidine kinase internal region domain-containing protein" evidence="3">
    <location>
        <begin position="26"/>
        <end position="679"/>
    </location>
</feature>
<keyword evidence="3" id="KW-0732">Signal</keyword>
<name>A0A366KZL5_9SPHI</name>
<sequence>MIMSKLIKLMLCLFFLCFVTRKCFAQQHGKQKIDSLLKLLDENLPDTNRVNILFKLNSVLSVNNPDKAMQYVEEGYKLASKIGYKRGMMLCVNDIASIQLDIGKYDEAIKNQDRALALAEEIKDRSIITGSYTNLGAIYQRMSKYKEAATFFFKALKKAEEVKDNRLIALSETNIAAMYIQQGNFEKARYYALKADYLFQRTNFKSNEAKNLEMLGNSYAFDGKGELSKPYYQKALRLYQQTDDELGKAVIYTQMVDLYSNNPIKQINYLENAKNIWDRIAPNNLNAIANLGNYGFVYFEILKDPKKLALVEKELKLNKERIMADAENYFAKSIALSEKAGVNELIFQLTLPYSQLGEYKKDYKLALYNLKKHIKLQDSIYSQEIKNKIASLDSERQIAIRDKELQLSKLKFKQLWLYGILILVILSSVILFLYNKYRIRQLRFKNTLQQQQAAQLNTELSYQNQLSESELKAIRSQMNPHFIFNVLNSIESYIMDNDKKVASRLIQKFAALSRLILENSTKSMVTADREWKAIKLYTELEAMRYDHAFTYTFRVDEAVELKDFLLPPMLIQPLIENAILHGLIESPQPDAHLDVALNFETEHICITVIDNGVGYQKNTKSLLPKGIKEKSIGLQSILERVEMINRQHDGFKASFQIRLGDNYRGTIATICLPVVKAEC</sequence>
<dbReference type="SUPFAM" id="SSF55874">
    <property type="entry name" value="ATPase domain of HSP90 chaperone/DNA topoisomerase II/histidine kinase"/>
    <property type="match status" value="1"/>
</dbReference>
<dbReference type="InterPro" id="IPR036890">
    <property type="entry name" value="HATPase_C_sf"/>
</dbReference>
<dbReference type="InterPro" id="IPR010559">
    <property type="entry name" value="Sig_transdc_His_kin_internal"/>
</dbReference>
<dbReference type="Proteomes" id="UP000252081">
    <property type="component" value="Unassembled WGS sequence"/>
</dbReference>
<keyword evidence="2" id="KW-1133">Transmembrane helix</keyword>
<dbReference type="SMART" id="SM00028">
    <property type="entry name" value="TPR"/>
    <property type="match status" value="4"/>
</dbReference>
<protein>
    <recommendedName>
        <fullName evidence="4">Signal transduction histidine kinase internal region domain-containing protein</fullName>
    </recommendedName>
</protein>
<feature type="repeat" description="TPR" evidence="1">
    <location>
        <begin position="129"/>
        <end position="162"/>
    </location>
</feature>
<dbReference type="PANTHER" id="PTHR34220">
    <property type="entry name" value="SENSOR HISTIDINE KINASE YPDA"/>
    <property type="match status" value="1"/>
</dbReference>
<comment type="caution">
    <text evidence="5">The sequence shown here is derived from an EMBL/GenBank/DDBJ whole genome shotgun (WGS) entry which is preliminary data.</text>
</comment>
<keyword evidence="2" id="KW-0472">Membrane</keyword>
<evidence type="ECO:0000256" key="1">
    <source>
        <dbReference type="PROSITE-ProRule" id="PRU00339"/>
    </source>
</evidence>
<evidence type="ECO:0000256" key="3">
    <source>
        <dbReference type="SAM" id="SignalP"/>
    </source>
</evidence>
<reference evidence="5 6" key="1">
    <citation type="submission" date="2018-07" db="EMBL/GenBank/DDBJ databases">
        <title>A draft genome of a endophytic bacteria, a new species of Pedobacter.</title>
        <authorList>
            <person name="Zhang Z.D."/>
            <person name="Chen Z.J."/>
        </authorList>
    </citation>
    <scope>NUCLEOTIDE SEQUENCE [LARGE SCALE GENOMIC DNA]</scope>
    <source>
        <strain evidence="5 6">RS10</strain>
    </source>
</reference>
<evidence type="ECO:0000313" key="5">
    <source>
        <dbReference type="EMBL" id="RBQ06683.1"/>
    </source>
</evidence>
<keyword evidence="1" id="KW-0802">TPR repeat</keyword>
<evidence type="ECO:0000313" key="6">
    <source>
        <dbReference type="Proteomes" id="UP000252081"/>
    </source>
</evidence>
<evidence type="ECO:0000259" key="4">
    <source>
        <dbReference type="Pfam" id="PF06580"/>
    </source>
</evidence>
<keyword evidence="2" id="KW-0812">Transmembrane</keyword>
<dbReference type="SUPFAM" id="SSF48452">
    <property type="entry name" value="TPR-like"/>
    <property type="match status" value="2"/>
</dbReference>
<evidence type="ECO:0000256" key="2">
    <source>
        <dbReference type="SAM" id="Phobius"/>
    </source>
</evidence>
<dbReference type="PROSITE" id="PS50005">
    <property type="entry name" value="TPR"/>
    <property type="match status" value="1"/>
</dbReference>
<dbReference type="InterPro" id="IPR011990">
    <property type="entry name" value="TPR-like_helical_dom_sf"/>
</dbReference>
<accession>A0A366KZL5</accession>
<feature type="transmembrane region" description="Helical" evidence="2">
    <location>
        <begin position="415"/>
        <end position="434"/>
    </location>
</feature>
<feature type="domain" description="Signal transduction histidine kinase internal region" evidence="4">
    <location>
        <begin position="469"/>
        <end position="548"/>
    </location>
</feature>